<keyword evidence="3" id="KW-0813">Transport</keyword>
<proteinExistence type="inferred from homology"/>
<evidence type="ECO:0000259" key="8">
    <source>
        <dbReference type="Pfam" id="PF02108"/>
    </source>
</evidence>
<keyword evidence="6" id="KW-1006">Bacterial flagellum protein export</keyword>
<accession>A0A1I1IV75</accession>
<evidence type="ECO:0000256" key="2">
    <source>
        <dbReference type="ARBA" id="ARBA00006602"/>
    </source>
</evidence>
<name>A0A1I1IV75_9LACT</name>
<comment type="function">
    <text evidence="1">Needed for flagellar regrowth and assembly.</text>
</comment>
<keyword evidence="10" id="KW-1185">Reference proteome</keyword>
<sequence>MPLSSRLIKSMQASSSDLNDWVIDTAYEVEEEEPDEYSEANEEARNELELAKQKSAELIEKAQTEKEQLIEEAMQEVEQLKEEAYKTAFEEGKQAGFEAGYKEGNEAGFTAGKQESEQLIKVAQQSVTEAQEAITKYIEEKKDSLLSLSVHMAEKIVHEQLDLLPEGILELVHPILHQLDRKEDYVSLTVHSSMRQKFKEQIPMLEKAYPGVRFIVLQDDNVEQYGCVIESAHKVVDVQVRKQLDALVEEMKEREREM</sequence>
<dbReference type="InterPro" id="IPR018035">
    <property type="entry name" value="Flagellar_FliH/T3SS_HrpE"/>
</dbReference>
<keyword evidence="7" id="KW-0175">Coiled coil</keyword>
<feature type="domain" description="Flagellar assembly protein FliH/Type III secretion system HrpE" evidence="8">
    <location>
        <begin position="119"/>
        <end position="246"/>
    </location>
</feature>
<keyword evidence="5" id="KW-0653">Protein transport</keyword>
<keyword evidence="4" id="KW-1005">Bacterial flagellum biogenesis</keyword>
<dbReference type="Proteomes" id="UP000199612">
    <property type="component" value="Unassembled WGS sequence"/>
</dbReference>
<keyword evidence="9" id="KW-0282">Flagellum</keyword>
<dbReference type="PANTHER" id="PTHR34982:SF1">
    <property type="entry name" value="FLAGELLAR ASSEMBLY PROTEIN FLIH"/>
    <property type="match status" value="1"/>
</dbReference>
<protein>
    <submittedName>
        <fullName evidence="9">Flagellar assembly protein FliH</fullName>
    </submittedName>
</protein>
<keyword evidence="9" id="KW-0966">Cell projection</keyword>
<dbReference type="EMBL" id="FOLT01000006">
    <property type="protein sequence ID" value="SFC40209.1"/>
    <property type="molecule type" value="Genomic_DNA"/>
</dbReference>
<evidence type="ECO:0000256" key="5">
    <source>
        <dbReference type="ARBA" id="ARBA00022927"/>
    </source>
</evidence>
<dbReference type="OrthoDB" id="2199517at2"/>
<dbReference type="Pfam" id="PF02108">
    <property type="entry name" value="FliH"/>
    <property type="match status" value="1"/>
</dbReference>
<keyword evidence="9" id="KW-0969">Cilium</keyword>
<evidence type="ECO:0000256" key="6">
    <source>
        <dbReference type="ARBA" id="ARBA00023225"/>
    </source>
</evidence>
<dbReference type="PANTHER" id="PTHR34982">
    <property type="entry name" value="YOP PROTEINS TRANSLOCATION PROTEIN L"/>
    <property type="match status" value="1"/>
</dbReference>
<dbReference type="GO" id="GO:0015031">
    <property type="term" value="P:protein transport"/>
    <property type="evidence" value="ECO:0007669"/>
    <property type="project" value="UniProtKB-KW"/>
</dbReference>
<evidence type="ECO:0000256" key="3">
    <source>
        <dbReference type="ARBA" id="ARBA00022448"/>
    </source>
</evidence>
<feature type="coiled-coil region" evidence="7">
    <location>
        <begin position="37"/>
        <end position="140"/>
    </location>
</feature>
<organism evidence="9 10">
    <name type="scientific">Alkalibacterium subtropicum</name>
    <dbReference type="NCBI Taxonomy" id="753702"/>
    <lineage>
        <taxon>Bacteria</taxon>
        <taxon>Bacillati</taxon>
        <taxon>Bacillota</taxon>
        <taxon>Bacilli</taxon>
        <taxon>Lactobacillales</taxon>
        <taxon>Carnobacteriaceae</taxon>
        <taxon>Alkalibacterium</taxon>
    </lineage>
</organism>
<dbReference type="STRING" id="753702.SAMN04488102_10655"/>
<evidence type="ECO:0000313" key="9">
    <source>
        <dbReference type="EMBL" id="SFC40209.1"/>
    </source>
</evidence>
<reference evidence="10" key="1">
    <citation type="submission" date="2016-10" db="EMBL/GenBank/DDBJ databases">
        <authorList>
            <person name="Varghese N."/>
            <person name="Submissions S."/>
        </authorList>
    </citation>
    <scope>NUCLEOTIDE SEQUENCE [LARGE SCALE GENOMIC DNA]</scope>
    <source>
        <strain evidence="10">DSM 23664</strain>
    </source>
</reference>
<dbReference type="AlphaFoldDB" id="A0A1I1IV75"/>
<dbReference type="InterPro" id="IPR051472">
    <property type="entry name" value="T3SS_Stator/FliH"/>
</dbReference>
<evidence type="ECO:0000256" key="7">
    <source>
        <dbReference type="SAM" id="Coils"/>
    </source>
</evidence>
<evidence type="ECO:0000256" key="1">
    <source>
        <dbReference type="ARBA" id="ARBA00003041"/>
    </source>
</evidence>
<dbReference type="RefSeq" id="WP_091530057.1">
    <property type="nucleotide sequence ID" value="NZ_FOLT01000006.1"/>
</dbReference>
<evidence type="ECO:0000313" key="10">
    <source>
        <dbReference type="Proteomes" id="UP000199612"/>
    </source>
</evidence>
<comment type="similarity">
    <text evidence="2">Belongs to the FliH family.</text>
</comment>
<dbReference type="GO" id="GO:0005829">
    <property type="term" value="C:cytosol"/>
    <property type="evidence" value="ECO:0007669"/>
    <property type="project" value="TreeGrafter"/>
</dbReference>
<dbReference type="GO" id="GO:0044781">
    <property type="term" value="P:bacterial-type flagellum organization"/>
    <property type="evidence" value="ECO:0007669"/>
    <property type="project" value="UniProtKB-KW"/>
</dbReference>
<gene>
    <name evidence="9" type="ORF">SAMN04488102_10655</name>
</gene>
<evidence type="ECO:0000256" key="4">
    <source>
        <dbReference type="ARBA" id="ARBA00022795"/>
    </source>
</evidence>